<protein>
    <submittedName>
        <fullName evidence="1">Unnamed protein product</fullName>
    </submittedName>
</protein>
<accession>A0ACB5T1Q7</accession>
<sequence length="345" mass="39083">MSQLNHTPTQSFADSSFFIKLSQLKLDVLKLDQSQKAVYGFYNYRTLGKAQAPSLTLNENSYDDLKTYTSKLPFGVNFVSPGHLQNVNTLEEFKKTDKLKFLKDSGDLKIQDKSILKDPSLLSHFAILSFADLKKYKFYYWFAYPLLHADWQVQSVVPSVNISEEIIESVVDQISIVSKTGNLDKFSNLFEYDPKETLDILFLDTSSESNSSQYVLKNLLTALAIYKYNNVKVQVYRFNTGNSYTLEVFTASPPDVPKISGWERTSKGKLGPKLADLGSLIDPVQLANQAIDLNLKLMKWRIVPGLDLDTIKNTKCLLLGSDNHFTNLRIVLMVVPIKLKLPLMP</sequence>
<evidence type="ECO:0000313" key="1">
    <source>
        <dbReference type="EMBL" id="GME78934.1"/>
    </source>
</evidence>
<comment type="caution">
    <text evidence="1">The sequence shown here is derived from an EMBL/GenBank/DDBJ whole genome shotgun (WGS) entry which is preliminary data.</text>
</comment>
<reference evidence="1" key="1">
    <citation type="submission" date="2023-04" db="EMBL/GenBank/DDBJ databases">
        <title>Ambrosiozyma monospora NBRC 10751.</title>
        <authorList>
            <person name="Ichikawa N."/>
            <person name="Sato H."/>
            <person name="Tonouchi N."/>
        </authorList>
    </citation>
    <scope>NUCLEOTIDE SEQUENCE</scope>
    <source>
        <strain evidence="1">NBRC 10751</strain>
    </source>
</reference>
<dbReference type="Proteomes" id="UP001165064">
    <property type="component" value="Unassembled WGS sequence"/>
</dbReference>
<keyword evidence="2" id="KW-1185">Reference proteome</keyword>
<gene>
    <name evidence="1" type="ORF">Amon02_000368300</name>
</gene>
<evidence type="ECO:0000313" key="2">
    <source>
        <dbReference type="Proteomes" id="UP001165064"/>
    </source>
</evidence>
<dbReference type="EMBL" id="BSXS01002379">
    <property type="protein sequence ID" value="GME78934.1"/>
    <property type="molecule type" value="Genomic_DNA"/>
</dbReference>
<organism evidence="1 2">
    <name type="scientific">Ambrosiozyma monospora</name>
    <name type="common">Yeast</name>
    <name type="synonym">Endomycopsis monosporus</name>
    <dbReference type="NCBI Taxonomy" id="43982"/>
    <lineage>
        <taxon>Eukaryota</taxon>
        <taxon>Fungi</taxon>
        <taxon>Dikarya</taxon>
        <taxon>Ascomycota</taxon>
        <taxon>Saccharomycotina</taxon>
        <taxon>Pichiomycetes</taxon>
        <taxon>Pichiales</taxon>
        <taxon>Pichiaceae</taxon>
        <taxon>Ambrosiozyma</taxon>
    </lineage>
</organism>
<proteinExistence type="predicted"/>
<name>A0ACB5T1Q7_AMBMO</name>